<proteinExistence type="predicted"/>
<gene>
    <name evidence="1" type="ORF">E2N93_01535</name>
</gene>
<sequence>MKAMTFATDSYSTAELSARHETLNVKAVVWTAFALRIYEVTMNKIKLLALDLDGTTLTSKNTLAPAVKSALEKAIENGIIIAIATGRPLGTMPQSILDIEGIDYLITSNGAAIYDRHGKKIYSATLKENDVLKILDVMKDEDIISEAFVDGLTYTDKRYSDNPLAYGCTEAYIDYVKASHGHIEDMRKFIFEHKNELDSIEYISTDPQTRKRIWTMLENAVDNIFITTSSEHFIELMDKSATKASALSRLAEMLNIDMQNTCACGNADNDADMIAESGFGAAVDDASRKCIECADYVVPDSDNDGVAVLIDYILSNC</sequence>
<evidence type="ECO:0000313" key="1">
    <source>
        <dbReference type="EMBL" id="MCL3786709.1"/>
    </source>
</evidence>
<reference evidence="1 2" key="1">
    <citation type="submission" date="2019-03" db="EMBL/GenBank/DDBJ databases">
        <authorList>
            <person name="Molinero N."/>
            <person name="Sanchez B."/>
            <person name="Walker A."/>
            <person name="Duncan S."/>
            <person name="Delgado S."/>
            <person name="Margolles A."/>
        </authorList>
    </citation>
    <scope>NUCLEOTIDE SEQUENCE [LARGE SCALE GENOMIC DNA]</scope>
    <source>
        <strain evidence="1 2">IPLA60002</strain>
    </source>
</reference>
<dbReference type="InterPro" id="IPR000150">
    <property type="entry name" value="Cof"/>
</dbReference>
<name>A0ABT0NF23_9FIRM</name>
<dbReference type="Proteomes" id="UP001056693">
    <property type="component" value="Unassembled WGS sequence"/>
</dbReference>
<dbReference type="InterPro" id="IPR006379">
    <property type="entry name" value="HAD-SF_hydro_IIB"/>
</dbReference>
<comment type="caution">
    <text evidence="1">The sequence shown here is derived from an EMBL/GenBank/DDBJ whole genome shotgun (WGS) entry which is preliminary data.</text>
</comment>
<dbReference type="SUPFAM" id="SSF56784">
    <property type="entry name" value="HAD-like"/>
    <property type="match status" value="1"/>
</dbReference>
<dbReference type="NCBIfam" id="TIGR00099">
    <property type="entry name" value="Cof-subfamily"/>
    <property type="match status" value="1"/>
</dbReference>
<dbReference type="EMBL" id="SNUZ01000002">
    <property type="protein sequence ID" value="MCL3786709.1"/>
    <property type="molecule type" value="Genomic_DNA"/>
</dbReference>
<dbReference type="PANTHER" id="PTHR10000">
    <property type="entry name" value="PHOSPHOSERINE PHOSPHATASE"/>
    <property type="match status" value="1"/>
</dbReference>
<protein>
    <submittedName>
        <fullName evidence="1">Cof-type HAD-IIB family hydrolase</fullName>
    </submittedName>
</protein>
<dbReference type="Gene3D" id="3.40.50.1000">
    <property type="entry name" value="HAD superfamily/HAD-like"/>
    <property type="match status" value="1"/>
</dbReference>
<keyword evidence="1" id="KW-0378">Hydrolase</keyword>
<dbReference type="PANTHER" id="PTHR10000:SF8">
    <property type="entry name" value="HAD SUPERFAMILY HYDROLASE-LIKE, TYPE 3"/>
    <property type="match status" value="1"/>
</dbReference>
<dbReference type="GO" id="GO:0016787">
    <property type="term" value="F:hydrolase activity"/>
    <property type="evidence" value="ECO:0007669"/>
    <property type="project" value="UniProtKB-KW"/>
</dbReference>
<dbReference type="Gene3D" id="3.30.1240.10">
    <property type="match status" value="1"/>
</dbReference>
<dbReference type="Pfam" id="PF08282">
    <property type="entry name" value="Hydrolase_3"/>
    <property type="match status" value="1"/>
</dbReference>
<dbReference type="SFLD" id="SFLDG01140">
    <property type="entry name" value="C2.B:_Phosphomannomutase_and_P"/>
    <property type="match status" value="1"/>
</dbReference>
<organism evidence="1 2">
    <name type="scientific">Ruminococcus bromii</name>
    <dbReference type="NCBI Taxonomy" id="40518"/>
    <lineage>
        <taxon>Bacteria</taxon>
        <taxon>Bacillati</taxon>
        <taxon>Bacillota</taxon>
        <taxon>Clostridia</taxon>
        <taxon>Eubacteriales</taxon>
        <taxon>Oscillospiraceae</taxon>
        <taxon>Ruminococcus</taxon>
    </lineage>
</organism>
<dbReference type="SFLD" id="SFLDS00003">
    <property type="entry name" value="Haloacid_Dehalogenase"/>
    <property type="match status" value="1"/>
</dbReference>
<accession>A0ABT0NF23</accession>
<keyword evidence="2" id="KW-1185">Reference proteome</keyword>
<evidence type="ECO:0000313" key="2">
    <source>
        <dbReference type="Proteomes" id="UP001056693"/>
    </source>
</evidence>
<dbReference type="InterPro" id="IPR036412">
    <property type="entry name" value="HAD-like_sf"/>
</dbReference>
<dbReference type="NCBIfam" id="TIGR01484">
    <property type="entry name" value="HAD-SF-IIB"/>
    <property type="match status" value="1"/>
</dbReference>
<dbReference type="InterPro" id="IPR023214">
    <property type="entry name" value="HAD_sf"/>
</dbReference>